<feature type="domain" description="RecX second three-helical" evidence="7">
    <location>
        <begin position="105"/>
        <end position="146"/>
    </location>
</feature>
<dbReference type="GO" id="GO:0006282">
    <property type="term" value="P:regulation of DNA repair"/>
    <property type="evidence" value="ECO:0007669"/>
    <property type="project" value="UniProtKB-UniRule"/>
</dbReference>
<evidence type="ECO:0000259" key="8">
    <source>
        <dbReference type="Pfam" id="PF21981"/>
    </source>
</evidence>
<keyword evidence="5 6" id="KW-0963">Cytoplasm</keyword>
<dbReference type="InterPro" id="IPR003783">
    <property type="entry name" value="Regulatory_RecX"/>
</dbReference>
<evidence type="ECO:0000256" key="1">
    <source>
        <dbReference type="ARBA" id="ARBA00003529"/>
    </source>
</evidence>
<reference evidence="10 11" key="1">
    <citation type="journal article" date="2023" name="Microbiol. Spectr.">
        <title>Symbiosis of Carpenter Bees with Uncharacterized Lactic Acid Bacteria Showing NAD Auxotrophy.</title>
        <authorList>
            <person name="Kawasaki S."/>
            <person name="Ozawa K."/>
            <person name="Mori T."/>
            <person name="Yamamoto A."/>
            <person name="Ito M."/>
            <person name="Ohkuma M."/>
            <person name="Sakamoto M."/>
            <person name="Matsutani M."/>
        </authorList>
    </citation>
    <scope>NUCLEOTIDE SEQUENCE [LARGE SCALE GENOMIC DNA]</scope>
    <source>
        <strain evidence="10 11">XA3</strain>
    </source>
</reference>
<dbReference type="PANTHER" id="PTHR33602">
    <property type="entry name" value="REGULATORY PROTEIN RECX FAMILY PROTEIN"/>
    <property type="match status" value="1"/>
</dbReference>
<sequence length="262" mass="30823">MPMITKIVQNQKKYDLYLDDHFFLTVNDDLLIEFQLIKGREISNSVVEKISAQQKNSEAYNLALNKLSYSMRSTGEIRQLLKQNKISLSTIDEVIDRLSAQNFLNDQLFAELYLKELIKTTHYGPKVIKQKMQQKMLPTDLIETVLLDFSENLQEEKIRRDFAKTIENKKLTGSLSKFIEKEKLKLVRWGYNLDLINQISSEFDLSALSNEEDVAIEKEGTRLIQKYEKLPSFERKQKIKQTLYRRGYRSELINSFLDRCSF</sequence>
<dbReference type="AlphaFoldDB" id="A0AAU9DG02"/>
<evidence type="ECO:0000259" key="9">
    <source>
        <dbReference type="Pfam" id="PF21982"/>
    </source>
</evidence>
<dbReference type="KEGG" id="xap:XA3_13160"/>
<evidence type="ECO:0000259" key="7">
    <source>
        <dbReference type="Pfam" id="PF02631"/>
    </source>
</evidence>
<dbReference type="HAMAP" id="MF_01114">
    <property type="entry name" value="RecX"/>
    <property type="match status" value="1"/>
</dbReference>
<keyword evidence="11" id="KW-1185">Reference proteome</keyword>
<name>A0AAU9DG02_9LACO</name>
<comment type="function">
    <text evidence="1 6">Modulates RecA activity.</text>
</comment>
<dbReference type="EMBL" id="AP026802">
    <property type="protein sequence ID" value="BDR58875.1"/>
    <property type="molecule type" value="Genomic_DNA"/>
</dbReference>
<dbReference type="Pfam" id="PF21981">
    <property type="entry name" value="RecX_HTH3"/>
    <property type="match status" value="1"/>
</dbReference>
<feature type="domain" description="RecX third three-helical" evidence="8">
    <location>
        <begin position="212"/>
        <end position="257"/>
    </location>
</feature>
<dbReference type="Gene3D" id="1.10.10.10">
    <property type="entry name" value="Winged helix-like DNA-binding domain superfamily/Winged helix DNA-binding domain"/>
    <property type="match status" value="3"/>
</dbReference>
<dbReference type="GO" id="GO:0005737">
    <property type="term" value="C:cytoplasm"/>
    <property type="evidence" value="ECO:0007669"/>
    <property type="project" value="UniProtKB-SubCell"/>
</dbReference>
<dbReference type="Pfam" id="PF21982">
    <property type="entry name" value="RecX_HTH1"/>
    <property type="match status" value="1"/>
</dbReference>
<dbReference type="InterPro" id="IPR036388">
    <property type="entry name" value="WH-like_DNA-bd_sf"/>
</dbReference>
<evidence type="ECO:0000256" key="2">
    <source>
        <dbReference type="ARBA" id="ARBA00004496"/>
    </source>
</evidence>
<evidence type="ECO:0000256" key="6">
    <source>
        <dbReference type="HAMAP-Rule" id="MF_01114"/>
    </source>
</evidence>
<dbReference type="Pfam" id="PF02631">
    <property type="entry name" value="RecX_HTH2"/>
    <property type="match status" value="1"/>
</dbReference>
<gene>
    <name evidence="6 10" type="primary">recX</name>
    <name evidence="10" type="ORF">XA3_13160</name>
</gene>
<evidence type="ECO:0000313" key="10">
    <source>
        <dbReference type="EMBL" id="BDR58875.1"/>
    </source>
</evidence>
<dbReference type="InterPro" id="IPR053926">
    <property type="entry name" value="RecX_HTH_1st"/>
</dbReference>
<organism evidence="10 11">
    <name type="scientific">Xylocopilactobacillus apicola</name>
    <dbReference type="NCBI Taxonomy" id="2932184"/>
    <lineage>
        <taxon>Bacteria</taxon>
        <taxon>Bacillati</taxon>
        <taxon>Bacillota</taxon>
        <taxon>Bacilli</taxon>
        <taxon>Lactobacillales</taxon>
        <taxon>Lactobacillaceae</taxon>
        <taxon>Xylocopilactobacillus</taxon>
    </lineage>
</organism>
<protein>
    <recommendedName>
        <fullName evidence="4 6">Regulatory protein RecX</fullName>
    </recommendedName>
</protein>
<comment type="subcellular location">
    <subcellularLocation>
        <location evidence="2 6">Cytoplasm</location>
    </subcellularLocation>
</comment>
<accession>A0AAU9DG02</accession>
<evidence type="ECO:0000256" key="3">
    <source>
        <dbReference type="ARBA" id="ARBA00009695"/>
    </source>
</evidence>
<dbReference type="InterPro" id="IPR053924">
    <property type="entry name" value="RecX_HTH_2nd"/>
</dbReference>
<evidence type="ECO:0000256" key="5">
    <source>
        <dbReference type="ARBA" id="ARBA00022490"/>
    </source>
</evidence>
<evidence type="ECO:0000313" key="11">
    <source>
        <dbReference type="Proteomes" id="UP001321861"/>
    </source>
</evidence>
<dbReference type="InterPro" id="IPR053925">
    <property type="entry name" value="RecX_HTH_3rd"/>
</dbReference>
<proteinExistence type="inferred from homology"/>
<dbReference type="Proteomes" id="UP001321861">
    <property type="component" value="Chromosome"/>
</dbReference>
<evidence type="ECO:0000256" key="4">
    <source>
        <dbReference type="ARBA" id="ARBA00018111"/>
    </source>
</evidence>
<dbReference type="PANTHER" id="PTHR33602:SF1">
    <property type="entry name" value="REGULATORY PROTEIN RECX FAMILY PROTEIN"/>
    <property type="match status" value="1"/>
</dbReference>
<feature type="domain" description="RecX first three-helical" evidence="9">
    <location>
        <begin position="59"/>
        <end position="98"/>
    </location>
</feature>
<comment type="similarity">
    <text evidence="3 6">Belongs to the RecX family.</text>
</comment>
<dbReference type="RefSeq" id="WP_317634703.1">
    <property type="nucleotide sequence ID" value="NZ_AP026802.1"/>
</dbReference>